<gene>
    <name evidence="7" type="ORF">C0Q70_17781</name>
</gene>
<dbReference type="PROSITE" id="PS00518">
    <property type="entry name" value="ZF_RING_1"/>
    <property type="match status" value="1"/>
</dbReference>
<evidence type="ECO:0000313" key="7">
    <source>
        <dbReference type="EMBL" id="PVD21978.1"/>
    </source>
</evidence>
<dbReference type="Pfam" id="PF00097">
    <property type="entry name" value="zf-C3HC4"/>
    <property type="match status" value="1"/>
</dbReference>
<evidence type="ECO:0000259" key="5">
    <source>
        <dbReference type="PROSITE" id="PS50089"/>
    </source>
</evidence>
<dbReference type="EMBL" id="PZQS01000011">
    <property type="protein sequence ID" value="PVD21978.1"/>
    <property type="molecule type" value="Genomic_DNA"/>
</dbReference>
<dbReference type="InterPro" id="IPR018957">
    <property type="entry name" value="Znf_C3HC4_RING-type"/>
</dbReference>
<evidence type="ECO:0008006" key="9">
    <source>
        <dbReference type="Google" id="ProtNLM"/>
    </source>
</evidence>
<dbReference type="PROSITE" id="PS50119">
    <property type="entry name" value="ZF_BBOX"/>
    <property type="match status" value="2"/>
</dbReference>
<reference evidence="7 8" key="1">
    <citation type="submission" date="2018-04" db="EMBL/GenBank/DDBJ databases">
        <title>The genome of golden apple snail Pomacea canaliculata provides insight into stress tolerance and invasive adaptation.</title>
        <authorList>
            <person name="Liu C."/>
            <person name="Liu B."/>
            <person name="Ren Y."/>
            <person name="Zhang Y."/>
            <person name="Wang H."/>
            <person name="Li S."/>
            <person name="Jiang F."/>
            <person name="Yin L."/>
            <person name="Zhang G."/>
            <person name="Qian W."/>
            <person name="Fan W."/>
        </authorList>
    </citation>
    <scope>NUCLEOTIDE SEQUENCE [LARGE SCALE GENOMIC DNA]</scope>
    <source>
        <strain evidence="7">SZHN2017</strain>
        <tissue evidence="7">Muscle</tissue>
    </source>
</reference>
<dbReference type="SUPFAM" id="SSF57845">
    <property type="entry name" value="B-box zinc-binding domain"/>
    <property type="match status" value="1"/>
</dbReference>
<dbReference type="InterPro" id="IPR043136">
    <property type="entry name" value="B30.2/SPRY_sf"/>
</dbReference>
<dbReference type="Proteomes" id="UP000245119">
    <property type="component" value="Linkage Group LG11"/>
</dbReference>
<dbReference type="InterPro" id="IPR000315">
    <property type="entry name" value="Znf_B-box"/>
</dbReference>
<evidence type="ECO:0000256" key="1">
    <source>
        <dbReference type="ARBA" id="ARBA00022723"/>
    </source>
</evidence>
<dbReference type="GO" id="GO:0008270">
    <property type="term" value="F:zinc ion binding"/>
    <property type="evidence" value="ECO:0007669"/>
    <property type="project" value="UniProtKB-KW"/>
</dbReference>
<evidence type="ECO:0000313" key="8">
    <source>
        <dbReference type="Proteomes" id="UP000245119"/>
    </source>
</evidence>
<proteinExistence type="predicted"/>
<dbReference type="SUPFAM" id="SSF57850">
    <property type="entry name" value="RING/U-box"/>
    <property type="match status" value="1"/>
</dbReference>
<dbReference type="Gene3D" id="3.30.160.60">
    <property type="entry name" value="Classic Zinc Finger"/>
    <property type="match status" value="1"/>
</dbReference>
<dbReference type="AlphaFoldDB" id="A0A2T7NLD3"/>
<sequence>MATTSGTQEPQETECSVCQGNFVVPKILQCGHIFCRDCIVSVINSKTQPGCPLCRNAIVDPTKQEAGIIPESYADSLPTDFAMDALAASVEALAQEPVCCVCDDVRADSICLQCRDMLCPACTKGHKKLSATRGHDVESLSTVTAKQLATSRPTPCADHVDQQAGLFCTHHGVAICATCAIAKHRACPDVKDLASEVQSAEEVINGLVDTLIAAETKMEQSIDHLNLFLKESDSCQQLCDSLLVICSKQKELLTSLDSKGVLKSVCDTKQKVRERLARLKSHKRVVSRTKAACPRSALIFAKKSLQDRIKTLDLSVTLPTVTTISLNTFIKRIRTELRRREQQKKLSDENKPTFHKNRGSNVLLRLNDTCVDCQDSSGGVVVSSCALESQVYYTVVISEMRRDWQPNDIMFCGVTGTHPNDLTIKSCIWDMEDVLTVCPQTDNVDAVLDCWWLMQKLECFVGQGYKYDGRISDKLSLEIPRVSASHLGTYACQLSSYGSNAINTCDLTLSSVGRSVCEVSSVKLKPQTELVCYFPEDLSKTRADLTVYHYSKGAQGTIVVSWHLARRQACVHHYTGYHFNNTVTDRLVVKIPQATPEQRGTYSCHLQSIDVQNFESCELVISTEQRDQNGINKLLVNVLQGNVRGHYDKILFCAFPICQ</sequence>
<feature type="domain" description="B box-type" evidence="6">
    <location>
        <begin position="151"/>
        <end position="185"/>
    </location>
</feature>
<feature type="domain" description="RING-type" evidence="5">
    <location>
        <begin position="15"/>
        <end position="55"/>
    </location>
</feature>
<dbReference type="InterPro" id="IPR013083">
    <property type="entry name" value="Znf_RING/FYVE/PHD"/>
</dbReference>
<comment type="caution">
    <text evidence="7">The sequence shown here is derived from an EMBL/GenBank/DDBJ whole genome shotgun (WGS) entry which is preliminary data.</text>
</comment>
<accession>A0A2T7NLD3</accession>
<dbReference type="CDD" id="cd19757">
    <property type="entry name" value="Bbox1"/>
    <property type="match status" value="1"/>
</dbReference>
<dbReference type="OrthoDB" id="6214877at2759"/>
<evidence type="ECO:0000256" key="2">
    <source>
        <dbReference type="ARBA" id="ARBA00022771"/>
    </source>
</evidence>
<keyword evidence="8" id="KW-1185">Reference proteome</keyword>
<evidence type="ECO:0000256" key="4">
    <source>
        <dbReference type="PROSITE-ProRule" id="PRU00024"/>
    </source>
</evidence>
<keyword evidence="2 4" id="KW-0863">Zinc-finger</keyword>
<keyword evidence="1" id="KW-0479">Metal-binding</keyword>
<dbReference type="PANTHER" id="PTHR25462:SF300">
    <property type="entry name" value="RING-TYPE DOMAIN-CONTAINING PROTEIN"/>
    <property type="match status" value="1"/>
</dbReference>
<evidence type="ECO:0000259" key="6">
    <source>
        <dbReference type="PROSITE" id="PS50119"/>
    </source>
</evidence>
<dbReference type="InterPro" id="IPR047153">
    <property type="entry name" value="TRIM45/56/19-like"/>
</dbReference>
<organism evidence="7 8">
    <name type="scientific">Pomacea canaliculata</name>
    <name type="common">Golden apple snail</name>
    <dbReference type="NCBI Taxonomy" id="400727"/>
    <lineage>
        <taxon>Eukaryota</taxon>
        <taxon>Metazoa</taxon>
        <taxon>Spiralia</taxon>
        <taxon>Lophotrochozoa</taxon>
        <taxon>Mollusca</taxon>
        <taxon>Gastropoda</taxon>
        <taxon>Caenogastropoda</taxon>
        <taxon>Architaenioglossa</taxon>
        <taxon>Ampullarioidea</taxon>
        <taxon>Ampullariidae</taxon>
        <taxon>Pomacea</taxon>
    </lineage>
</organism>
<dbReference type="SMART" id="SM00184">
    <property type="entry name" value="RING"/>
    <property type="match status" value="1"/>
</dbReference>
<feature type="domain" description="B box-type" evidence="6">
    <location>
        <begin position="94"/>
        <end position="140"/>
    </location>
</feature>
<evidence type="ECO:0000256" key="3">
    <source>
        <dbReference type="ARBA" id="ARBA00022833"/>
    </source>
</evidence>
<name>A0A2T7NLD3_POMCA</name>
<dbReference type="PANTHER" id="PTHR25462">
    <property type="entry name" value="BONUS, ISOFORM C-RELATED"/>
    <property type="match status" value="1"/>
</dbReference>
<protein>
    <recommendedName>
        <fullName evidence="9">RING-type domain-containing protein</fullName>
    </recommendedName>
</protein>
<dbReference type="InterPro" id="IPR001841">
    <property type="entry name" value="Znf_RING"/>
</dbReference>
<dbReference type="InterPro" id="IPR017907">
    <property type="entry name" value="Znf_RING_CS"/>
</dbReference>
<dbReference type="Gene3D" id="3.30.40.10">
    <property type="entry name" value="Zinc/RING finger domain, C3HC4 (zinc finger)"/>
    <property type="match status" value="1"/>
</dbReference>
<dbReference type="PROSITE" id="PS50089">
    <property type="entry name" value="ZF_RING_2"/>
    <property type="match status" value="1"/>
</dbReference>
<dbReference type="Gene3D" id="2.60.120.920">
    <property type="match status" value="1"/>
</dbReference>
<keyword evidence="3" id="KW-0862">Zinc</keyword>